<dbReference type="PANTHER" id="PTHR11706">
    <property type="entry name" value="SOLUTE CARRIER PROTEIN FAMILY 11 MEMBER"/>
    <property type="match status" value="1"/>
</dbReference>
<dbReference type="Proteomes" id="UP001237642">
    <property type="component" value="Unassembled WGS sequence"/>
</dbReference>
<dbReference type="AlphaFoldDB" id="A0AAD8HER9"/>
<reference evidence="7" key="2">
    <citation type="submission" date="2023-05" db="EMBL/GenBank/DDBJ databases">
        <authorList>
            <person name="Schelkunov M.I."/>
        </authorList>
    </citation>
    <scope>NUCLEOTIDE SEQUENCE</scope>
    <source>
        <strain evidence="7">Hsosn_3</strain>
        <tissue evidence="7">Leaf</tissue>
    </source>
</reference>
<evidence type="ECO:0000256" key="3">
    <source>
        <dbReference type="ARBA" id="ARBA00022692"/>
    </source>
</evidence>
<evidence type="ECO:0000313" key="7">
    <source>
        <dbReference type="EMBL" id="KAK1364813.1"/>
    </source>
</evidence>
<dbReference type="PANTHER" id="PTHR11706:SF54">
    <property type="entry name" value="METAL TRANSPORTER NRAMP1"/>
    <property type="match status" value="1"/>
</dbReference>
<dbReference type="GO" id="GO:0034755">
    <property type="term" value="P:iron ion transmembrane transport"/>
    <property type="evidence" value="ECO:0007669"/>
    <property type="project" value="TreeGrafter"/>
</dbReference>
<comment type="subcellular location">
    <subcellularLocation>
        <location evidence="1">Membrane</location>
        <topology evidence="1">Multi-pass membrane protein</topology>
    </subcellularLocation>
</comment>
<dbReference type="InterPro" id="IPR001046">
    <property type="entry name" value="NRAMP_fam"/>
</dbReference>
<proteinExistence type="inferred from homology"/>
<feature type="chain" id="PRO_5042256979" evidence="6">
    <location>
        <begin position="24"/>
        <end position="131"/>
    </location>
</feature>
<evidence type="ECO:0000256" key="2">
    <source>
        <dbReference type="ARBA" id="ARBA00009965"/>
    </source>
</evidence>
<evidence type="ECO:0000256" key="1">
    <source>
        <dbReference type="ARBA" id="ARBA00004141"/>
    </source>
</evidence>
<keyword evidence="8" id="KW-1185">Reference proteome</keyword>
<accession>A0AAD8HER9</accession>
<dbReference type="GO" id="GO:0005384">
    <property type="term" value="F:manganese ion transmembrane transporter activity"/>
    <property type="evidence" value="ECO:0007669"/>
    <property type="project" value="TreeGrafter"/>
</dbReference>
<name>A0AAD8HER9_9APIA</name>
<comment type="similarity">
    <text evidence="2">Belongs to the NRAMP (TC 2.A.55) family.</text>
</comment>
<sequence>MIECAFALLVAFVINVSIIKVSGSVCSSSKLNADDVKSCQDLDLNKASFLLRNVLGSWSSKLFAIALLASEKSKMTVSSELQATTPTPSVNGAYSQSERTHKDQYILHTAEDQDISLPNSLAGTVYDYVIL</sequence>
<organism evidence="7 8">
    <name type="scientific">Heracleum sosnowskyi</name>
    <dbReference type="NCBI Taxonomy" id="360622"/>
    <lineage>
        <taxon>Eukaryota</taxon>
        <taxon>Viridiplantae</taxon>
        <taxon>Streptophyta</taxon>
        <taxon>Embryophyta</taxon>
        <taxon>Tracheophyta</taxon>
        <taxon>Spermatophyta</taxon>
        <taxon>Magnoliopsida</taxon>
        <taxon>eudicotyledons</taxon>
        <taxon>Gunneridae</taxon>
        <taxon>Pentapetalae</taxon>
        <taxon>asterids</taxon>
        <taxon>campanulids</taxon>
        <taxon>Apiales</taxon>
        <taxon>Apiaceae</taxon>
        <taxon>Apioideae</taxon>
        <taxon>apioid superclade</taxon>
        <taxon>Tordylieae</taxon>
        <taxon>Tordyliinae</taxon>
        <taxon>Heracleum</taxon>
    </lineage>
</organism>
<keyword evidence="3" id="KW-0812">Transmembrane</keyword>
<evidence type="ECO:0000256" key="4">
    <source>
        <dbReference type="ARBA" id="ARBA00022989"/>
    </source>
</evidence>
<evidence type="ECO:0000256" key="5">
    <source>
        <dbReference type="ARBA" id="ARBA00023136"/>
    </source>
</evidence>
<evidence type="ECO:0000256" key="6">
    <source>
        <dbReference type="SAM" id="SignalP"/>
    </source>
</evidence>
<dbReference type="Pfam" id="PF01566">
    <property type="entry name" value="Nramp"/>
    <property type="match status" value="1"/>
</dbReference>
<comment type="caution">
    <text evidence="7">The sequence shown here is derived from an EMBL/GenBank/DDBJ whole genome shotgun (WGS) entry which is preliminary data.</text>
</comment>
<dbReference type="EMBL" id="JAUIZM010000009">
    <property type="protein sequence ID" value="KAK1364813.1"/>
    <property type="molecule type" value="Genomic_DNA"/>
</dbReference>
<keyword evidence="4" id="KW-1133">Transmembrane helix</keyword>
<protein>
    <submittedName>
        <fullName evidence="7">Uncharacterized protein</fullName>
    </submittedName>
</protein>
<dbReference type="GO" id="GO:0015086">
    <property type="term" value="F:cadmium ion transmembrane transporter activity"/>
    <property type="evidence" value="ECO:0007669"/>
    <property type="project" value="TreeGrafter"/>
</dbReference>
<dbReference type="GO" id="GO:0005886">
    <property type="term" value="C:plasma membrane"/>
    <property type="evidence" value="ECO:0007669"/>
    <property type="project" value="TreeGrafter"/>
</dbReference>
<gene>
    <name evidence="7" type="ORF">POM88_040374</name>
</gene>
<feature type="signal peptide" evidence="6">
    <location>
        <begin position="1"/>
        <end position="23"/>
    </location>
</feature>
<keyword evidence="5" id="KW-0472">Membrane</keyword>
<reference evidence="7" key="1">
    <citation type="submission" date="2023-02" db="EMBL/GenBank/DDBJ databases">
        <title>Genome of toxic invasive species Heracleum sosnowskyi carries increased number of genes despite the absence of recent whole-genome duplications.</title>
        <authorList>
            <person name="Schelkunov M."/>
            <person name="Shtratnikova V."/>
            <person name="Makarenko M."/>
            <person name="Klepikova A."/>
            <person name="Omelchenko D."/>
            <person name="Novikova G."/>
            <person name="Obukhova E."/>
            <person name="Bogdanov V."/>
            <person name="Penin A."/>
            <person name="Logacheva M."/>
        </authorList>
    </citation>
    <scope>NUCLEOTIDE SEQUENCE</scope>
    <source>
        <strain evidence="7">Hsosn_3</strain>
        <tissue evidence="7">Leaf</tissue>
    </source>
</reference>
<keyword evidence="6" id="KW-0732">Signal</keyword>
<evidence type="ECO:0000313" key="8">
    <source>
        <dbReference type="Proteomes" id="UP001237642"/>
    </source>
</evidence>